<comment type="caution">
    <text evidence="6">The sequence shown here is derived from an EMBL/GenBank/DDBJ whole genome shotgun (WGS) entry which is preliminary data.</text>
</comment>
<keyword evidence="7" id="KW-1185">Reference proteome</keyword>
<accession>A0ABQ3XP08</accession>
<dbReference type="SUPFAM" id="SSF46689">
    <property type="entry name" value="Homeodomain-like"/>
    <property type="match status" value="1"/>
</dbReference>
<keyword evidence="1" id="KW-0805">Transcription regulation</keyword>
<dbReference type="PANTHER" id="PTHR30055:SF234">
    <property type="entry name" value="HTH-TYPE TRANSCRIPTIONAL REGULATOR BETI"/>
    <property type="match status" value="1"/>
</dbReference>
<dbReference type="Proteomes" id="UP000612282">
    <property type="component" value="Unassembled WGS sequence"/>
</dbReference>
<feature type="domain" description="HTH tetR-type" evidence="5">
    <location>
        <begin position="15"/>
        <end position="75"/>
    </location>
</feature>
<evidence type="ECO:0000256" key="4">
    <source>
        <dbReference type="PROSITE-ProRule" id="PRU00335"/>
    </source>
</evidence>
<dbReference type="InterPro" id="IPR009057">
    <property type="entry name" value="Homeodomain-like_sf"/>
</dbReference>
<reference evidence="6 7" key="1">
    <citation type="submission" date="2021-01" db="EMBL/GenBank/DDBJ databases">
        <title>Whole genome shotgun sequence of Actinoplanes couchii NBRC 106145.</title>
        <authorList>
            <person name="Komaki H."/>
            <person name="Tamura T."/>
        </authorList>
    </citation>
    <scope>NUCLEOTIDE SEQUENCE [LARGE SCALE GENOMIC DNA]</scope>
    <source>
        <strain evidence="6 7">NBRC 106145</strain>
    </source>
</reference>
<dbReference type="Pfam" id="PF00440">
    <property type="entry name" value="TetR_N"/>
    <property type="match status" value="1"/>
</dbReference>
<dbReference type="InterPro" id="IPR050109">
    <property type="entry name" value="HTH-type_TetR-like_transc_reg"/>
</dbReference>
<keyword evidence="2 4" id="KW-0238">DNA-binding</keyword>
<evidence type="ECO:0000313" key="7">
    <source>
        <dbReference type="Proteomes" id="UP000612282"/>
    </source>
</evidence>
<dbReference type="PROSITE" id="PS50977">
    <property type="entry name" value="HTH_TETR_2"/>
    <property type="match status" value="1"/>
</dbReference>
<dbReference type="RefSeq" id="WP_203807029.1">
    <property type="nucleotide sequence ID" value="NZ_BAAAQE010000105.1"/>
</dbReference>
<sequence length="202" mass="22575">MAGNTIRTPQQDRSREKLERIYAVAFELLVEGGWDAVTVGEVERRSKVSRSTFYLRFPTREALTDYVRQRLLQEVATAQDAAFEQARATPPTSLAEAVHAATEALAGICRVYGPALGRLDFGDDPGVSAEAMDTLSNQFQAVIDPVLPPGTSREQIEFTIELVFNALVGRMRHQQPFPSHTRQPWDHFLNRLCAAAVRYLES</sequence>
<evidence type="ECO:0000256" key="2">
    <source>
        <dbReference type="ARBA" id="ARBA00023125"/>
    </source>
</evidence>
<evidence type="ECO:0000259" key="5">
    <source>
        <dbReference type="PROSITE" id="PS50977"/>
    </source>
</evidence>
<dbReference type="EMBL" id="BOMG01000105">
    <property type="protein sequence ID" value="GID60216.1"/>
    <property type="molecule type" value="Genomic_DNA"/>
</dbReference>
<dbReference type="Gene3D" id="1.10.357.10">
    <property type="entry name" value="Tetracycline Repressor, domain 2"/>
    <property type="match status" value="1"/>
</dbReference>
<name>A0ABQ3XP08_9ACTN</name>
<evidence type="ECO:0000313" key="6">
    <source>
        <dbReference type="EMBL" id="GID60216.1"/>
    </source>
</evidence>
<dbReference type="InterPro" id="IPR001647">
    <property type="entry name" value="HTH_TetR"/>
</dbReference>
<organism evidence="6 7">
    <name type="scientific">Actinoplanes couchii</name>
    <dbReference type="NCBI Taxonomy" id="403638"/>
    <lineage>
        <taxon>Bacteria</taxon>
        <taxon>Bacillati</taxon>
        <taxon>Actinomycetota</taxon>
        <taxon>Actinomycetes</taxon>
        <taxon>Micromonosporales</taxon>
        <taxon>Micromonosporaceae</taxon>
        <taxon>Actinoplanes</taxon>
    </lineage>
</organism>
<proteinExistence type="predicted"/>
<dbReference type="PANTHER" id="PTHR30055">
    <property type="entry name" value="HTH-TYPE TRANSCRIPTIONAL REGULATOR RUTR"/>
    <property type="match status" value="1"/>
</dbReference>
<evidence type="ECO:0000256" key="1">
    <source>
        <dbReference type="ARBA" id="ARBA00023015"/>
    </source>
</evidence>
<feature type="DNA-binding region" description="H-T-H motif" evidence="4">
    <location>
        <begin position="38"/>
        <end position="57"/>
    </location>
</feature>
<gene>
    <name evidence="6" type="ORF">Aco03nite_086200</name>
</gene>
<evidence type="ECO:0000256" key="3">
    <source>
        <dbReference type="ARBA" id="ARBA00023163"/>
    </source>
</evidence>
<protein>
    <recommendedName>
        <fullName evidence="5">HTH tetR-type domain-containing protein</fullName>
    </recommendedName>
</protein>
<keyword evidence="3" id="KW-0804">Transcription</keyword>